<reference evidence="7 8" key="1">
    <citation type="submission" date="2018-03" db="EMBL/GenBank/DDBJ databases">
        <title>Genomic Encyclopedia of Archaeal and Bacterial Type Strains, Phase II (KMG-II): from individual species to whole genera.</title>
        <authorList>
            <person name="Goeker M."/>
        </authorList>
    </citation>
    <scope>NUCLEOTIDE SEQUENCE [LARGE SCALE GENOMIC DNA]</scope>
    <source>
        <strain evidence="7 8">DSM 100212</strain>
    </source>
</reference>
<feature type="signal peptide" evidence="4">
    <location>
        <begin position="1"/>
        <end position="21"/>
    </location>
</feature>
<feature type="chain" id="PRO_5015568953" evidence="4">
    <location>
        <begin position="22"/>
        <end position="588"/>
    </location>
</feature>
<dbReference type="InterPro" id="IPR000184">
    <property type="entry name" value="Bac_surfAg_D15"/>
</dbReference>
<name>A0A2T0WY99_9RHOB</name>
<sequence length="588" mass="62607">MFRTLFLSVISASALAGSATALEVNVVLDGGDDALKARLENASRLAAADETGTATSQDYAAAALAEYSIMVGVLYEEGYYGPKVNVLLDGTEAVDLDPFELPEQFSKAEVRVQTGPVFTFGNATIAPVAPQTTLPEGFASGQKAQLDVIRSTGQEVVSGWQDIGYAKADLTDQTIVADHPNKTLDVDLGVTTGPLLTFGKLVISGNRNVREERIKAIAGLPRSAVYDPDILQQAATRLRDTGAFRSVSMRLADEISEGDKINVELRVSEAKPRRFGFGAELISQEGLELSGFWMHRNILGGAEKLRLDFAVGGIGGVTGGEDTMLKTRFERPATFDARNTLFAQTLLERQNEPDYISDQFRADLGITRWASEFLDVEYGIAYRRARIIDGGSESYFSQLLFPINATYDKREGGASATGGYYLKGEVMPFIGLNDTASGTRSTMDARTYLSLGESTVVALRGQLGAIEGAKVQNLPADFQFYSGGGGTVRGQSYRSLGYGDGGGATFLGASAEVRQGFGGSLGAVAFVDYGYIGAEPSMTMDGSDHTGGGLGLRYETPIGPLRLDVATPLSGDSVLGKLEIYIGIGQAF</sequence>
<dbReference type="GO" id="GO:0019867">
    <property type="term" value="C:outer membrane"/>
    <property type="evidence" value="ECO:0007669"/>
    <property type="project" value="InterPro"/>
</dbReference>
<evidence type="ECO:0000259" key="6">
    <source>
        <dbReference type="Pfam" id="PF07244"/>
    </source>
</evidence>
<dbReference type="PANTHER" id="PTHR12815:SF42">
    <property type="entry name" value="BACTERIAL SURFACE ANTIGEN (D15) DOMAIN-CONTAINING PROTEIN"/>
    <property type="match status" value="1"/>
</dbReference>
<evidence type="ECO:0000256" key="4">
    <source>
        <dbReference type="SAM" id="SignalP"/>
    </source>
</evidence>
<keyword evidence="2" id="KW-1134">Transmembrane beta strand</keyword>
<comment type="subcellular location">
    <subcellularLocation>
        <location evidence="1">Membrane</location>
    </subcellularLocation>
</comment>
<dbReference type="AlphaFoldDB" id="A0A2T0WY99"/>
<keyword evidence="8" id="KW-1185">Reference proteome</keyword>
<evidence type="ECO:0000313" key="7">
    <source>
        <dbReference type="EMBL" id="PRY91672.1"/>
    </source>
</evidence>
<evidence type="ECO:0000256" key="3">
    <source>
        <dbReference type="ARBA" id="ARBA00023136"/>
    </source>
</evidence>
<accession>A0A2T0WY99</accession>
<dbReference type="PANTHER" id="PTHR12815">
    <property type="entry name" value="SORTING AND ASSEMBLY MACHINERY SAMM50 PROTEIN FAMILY MEMBER"/>
    <property type="match status" value="1"/>
</dbReference>
<dbReference type="Gene3D" id="3.10.20.310">
    <property type="entry name" value="membrane protein fhac"/>
    <property type="match status" value="1"/>
</dbReference>
<evidence type="ECO:0000256" key="2">
    <source>
        <dbReference type="ARBA" id="ARBA00022452"/>
    </source>
</evidence>
<organism evidence="7 8">
    <name type="scientific">Donghicola tyrosinivorans</name>
    <dbReference type="NCBI Taxonomy" id="1652492"/>
    <lineage>
        <taxon>Bacteria</taxon>
        <taxon>Pseudomonadati</taxon>
        <taxon>Pseudomonadota</taxon>
        <taxon>Alphaproteobacteria</taxon>
        <taxon>Rhodobacterales</taxon>
        <taxon>Roseobacteraceae</taxon>
        <taxon>Donghicola</taxon>
    </lineage>
</organism>
<feature type="domain" description="POTRA" evidence="6">
    <location>
        <begin position="197"/>
        <end position="269"/>
    </location>
</feature>
<keyword evidence="2" id="KW-0812">Transmembrane</keyword>
<feature type="domain" description="Bacterial surface antigen (D15)" evidence="5">
    <location>
        <begin position="297"/>
        <end position="588"/>
    </location>
</feature>
<evidence type="ECO:0000313" key="8">
    <source>
        <dbReference type="Proteomes" id="UP000238392"/>
    </source>
</evidence>
<evidence type="ECO:0000259" key="5">
    <source>
        <dbReference type="Pfam" id="PF01103"/>
    </source>
</evidence>
<keyword evidence="4" id="KW-0732">Signal</keyword>
<protein>
    <submittedName>
        <fullName evidence="7">Translocation and assembly module TamA</fullName>
    </submittedName>
</protein>
<dbReference type="EMBL" id="PVTQ01000003">
    <property type="protein sequence ID" value="PRY91672.1"/>
    <property type="molecule type" value="Genomic_DNA"/>
</dbReference>
<gene>
    <name evidence="7" type="ORF">CLV74_103258</name>
</gene>
<keyword evidence="3" id="KW-0472">Membrane</keyword>
<comment type="caution">
    <text evidence="7">The sequence shown here is derived from an EMBL/GenBank/DDBJ whole genome shotgun (WGS) entry which is preliminary data.</text>
</comment>
<dbReference type="InterPro" id="IPR039910">
    <property type="entry name" value="D15-like"/>
</dbReference>
<dbReference type="InterPro" id="IPR010827">
    <property type="entry name" value="BamA/TamA_POTRA"/>
</dbReference>
<proteinExistence type="predicted"/>
<dbReference type="Gene3D" id="2.40.160.50">
    <property type="entry name" value="membrane protein fhac: a member of the omp85/tpsb transporter family"/>
    <property type="match status" value="1"/>
</dbReference>
<dbReference type="Pfam" id="PF01103">
    <property type="entry name" value="Omp85"/>
    <property type="match status" value="1"/>
</dbReference>
<evidence type="ECO:0000256" key="1">
    <source>
        <dbReference type="ARBA" id="ARBA00004370"/>
    </source>
</evidence>
<dbReference type="Proteomes" id="UP000238392">
    <property type="component" value="Unassembled WGS sequence"/>
</dbReference>
<dbReference type="Pfam" id="PF07244">
    <property type="entry name" value="POTRA"/>
    <property type="match status" value="1"/>
</dbReference>
<dbReference type="RefSeq" id="WP_170107993.1">
    <property type="nucleotide sequence ID" value="NZ_PVTQ01000003.1"/>
</dbReference>